<dbReference type="STRING" id="1661398.A0A482V7I0"/>
<keyword evidence="4" id="KW-1015">Disulfide bond</keyword>
<dbReference type="EMBL" id="QDEB01130696">
    <property type="protein sequence ID" value="RZB39151.1"/>
    <property type="molecule type" value="Genomic_DNA"/>
</dbReference>
<evidence type="ECO:0000256" key="6">
    <source>
        <dbReference type="SAM" id="SignalP"/>
    </source>
</evidence>
<comment type="caution">
    <text evidence="8">The sequence shown here is derived from an EMBL/GenBank/DDBJ whole genome shotgun (WGS) entry which is preliminary data.</text>
</comment>
<dbReference type="PANTHER" id="PTHR23301">
    <property type="entry name" value="CHITIN BINDING PERITROPHIN-A"/>
    <property type="match status" value="1"/>
</dbReference>
<protein>
    <submittedName>
        <fullName evidence="8">Peritrophic matrix protein 2-C</fullName>
    </submittedName>
</protein>
<evidence type="ECO:0000256" key="3">
    <source>
        <dbReference type="ARBA" id="ARBA00022737"/>
    </source>
</evidence>
<dbReference type="SUPFAM" id="SSF57625">
    <property type="entry name" value="Invertebrate chitin-binding proteins"/>
    <property type="match status" value="1"/>
</dbReference>
<dbReference type="Proteomes" id="UP000292052">
    <property type="component" value="Unassembled WGS sequence"/>
</dbReference>
<evidence type="ECO:0000313" key="9">
    <source>
        <dbReference type="Proteomes" id="UP000292052"/>
    </source>
</evidence>
<dbReference type="SMART" id="SM00494">
    <property type="entry name" value="ChtBD2"/>
    <property type="match status" value="1"/>
</dbReference>
<dbReference type="OrthoDB" id="6020543at2759"/>
<dbReference type="AlphaFoldDB" id="A0A482V7I0"/>
<dbReference type="InterPro" id="IPR051940">
    <property type="entry name" value="Chitin_bind-dev_reg"/>
</dbReference>
<proteinExistence type="predicted"/>
<evidence type="ECO:0000256" key="4">
    <source>
        <dbReference type="ARBA" id="ARBA00023157"/>
    </source>
</evidence>
<evidence type="ECO:0000256" key="1">
    <source>
        <dbReference type="ARBA" id="ARBA00022669"/>
    </source>
</evidence>
<dbReference type="InterPro" id="IPR002557">
    <property type="entry name" value="Chitin-bd_dom"/>
</dbReference>
<feature type="chain" id="PRO_5019836705" evidence="6">
    <location>
        <begin position="20"/>
        <end position="80"/>
    </location>
</feature>
<evidence type="ECO:0000313" key="8">
    <source>
        <dbReference type="EMBL" id="RZB39151.1"/>
    </source>
</evidence>
<dbReference type="InterPro" id="IPR036508">
    <property type="entry name" value="Chitin-bd_dom_sf"/>
</dbReference>
<keyword evidence="3" id="KW-0677">Repeat</keyword>
<dbReference type="PANTHER" id="PTHR23301:SF0">
    <property type="entry name" value="CHITIN-BINDING TYPE-2 DOMAIN-CONTAINING PROTEIN-RELATED"/>
    <property type="match status" value="1"/>
</dbReference>
<dbReference type="GO" id="GO:0008061">
    <property type="term" value="F:chitin binding"/>
    <property type="evidence" value="ECO:0007669"/>
    <property type="project" value="UniProtKB-KW"/>
</dbReference>
<dbReference type="GO" id="GO:0005576">
    <property type="term" value="C:extracellular region"/>
    <property type="evidence" value="ECO:0007669"/>
    <property type="project" value="InterPro"/>
</dbReference>
<evidence type="ECO:0000259" key="7">
    <source>
        <dbReference type="PROSITE" id="PS50940"/>
    </source>
</evidence>
<sequence length="80" mass="9068">MIWSLFFVLLVFSTLSVQGELKCPAVDGADPVYIPHEDCTKFYECFNGVPILLECPDGMYFNPSKNVCDWPWRAGCQNSN</sequence>
<keyword evidence="1" id="KW-0147">Chitin-binding</keyword>
<evidence type="ECO:0000256" key="5">
    <source>
        <dbReference type="ARBA" id="ARBA00023180"/>
    </source>
</evidence>
<dbReference type="PROSITE" id="PS50940">
    <property type="entry name" value="CHIT_BIND_II"/>
    <property type="match status" value="1"/>
</dbReference>
<feature type="domain" description="Chitin-binding type-2" evidence="7">
    <location>
        <begin position="20"/>
        <end position="78"/>
    </location>
</feature>
<keyword evidence="5" id="KW-0325">Glycoprotein</keyword>
<evidence type="ECO:0000256" key="2">
    <source>
        <dbReference type="ARBA" id="ARBA00022729"/>
    </source>
</evidence>
<gene>
    <name evidence="8" type="ORF">BDFB_009793</name>
</gene>
<name>A0A482V7I0_ASBVE</name>
<reference evidence="8 9" key="1">
    <citation type="submission" date="2017-03" db="EMBL/GenBank/DDBJ databases">
        <title>Genome of the blue death feigning beetle - Asbolus verrucosus.</title>
        <authorList>
            <person name="Rider S.D."/>
        </authorList>
    </citation>
    <scope>NUCLEOTIDE SEQUENCE [LARGE SCALE GENOMIC DNA]</scope>
    <source>
        <strain evidence="8">Butters</strain>
        <tissue evidence="8">Head and leg muscle</tissue>
    </source>
</reference>
<dbReference type="Gene3D" id="2.170.140.10">
    <property type="entry name" value="Chitin binding domain"/>
    <property type="match status" value="1"/>
</dbReference>
<accession>A0A482V7I0</accession>
<organism evidence="8 9">
    <name type="scientific">Asbolus verrucosus</name>
    <name type="common">Desert ironclad beetle</name>
    <dbReference type="NCBI Taxonomy" id="1661398"/>
    <lineage>
        <taxon>Eukaryota</taxon>
        <taxon>Metazoa</taxon>
        <taxon>Ecdysozoa</taxon>
        <taxon>Arthropoda</taxon>
        <taxon>Hexapoda</taxon>
        <taxon>Insecta</taxon>
        <taxon>Pterygota</taxon>
        <taxon>Neoptera</taxon>
        <taxon>Endopterygota</taxon>
        <taxon>Coleoptera</taxon>
        <taxon>Polyphaga</taxon>
        <taxon>Cucujiformia</taxon>
        <taxon>Tenebrionidae</taxon>
        <taxon>Pimeliinae</taxon>
        <taxon>Asbolus</taxon>
    </lineage>
</organism>
<feature type="signal peptide" evidence="6">
    <location>
        <begin position="1"/>
        <end position="19"/>
    </location>
</feature>
<keyword evidence="9" id="KW-1185">Reference proteome</keyword>
<dbReference type="Pfam" id="PF01607">
    <property type="entry name" value="CBM_14"/>
    <property type="match status" value="1"/>
</dbReference>
<keyword evidence="2 6" id="KW-0732">Signal</keyword>